<evidence type="ECO:0000313" key="3">
    <source>
        <dbReference type="Proteomes" id="UP000366872"/>
    </source>
</evidence>
<dbReference type="Pfam" id="PF10592">
    <property type="entry name" value="AIPR"/>
    <property type="match status" value="1"/>
</dbReference>
<dbReference type="RefSeq" id="WP_136083233.1">
    <property type="nucleotide sequence ID" value="NZ_CAAHFG010000005.1"/>
</dbReference>
<protein>
    <recommendedName>
        <fullName evidence="1">Abortive phage infection protein C-terminal domain-containing protein</fullName>
    </recommendedName>
</protein>
<gene>
    <name evidence="2" type="ORF">PDESU_06359</name>
</gene>
<keyword evidence="3" id="KW-1185">Reference proteome</keyword>
<reference evidence="2 3" key="1">
    <citation type="submission" date="2019-04" db="EMBL/GenBank/DDBJ databases">
        <authorList>
            <person name="Van Vliet M D."/>
        </authorList>
    </citation>
    <scope>NUCLEOTIDE SEQUENCE [LARGE SCALE GENOMIC DNA]</scope>
    <source>
        <strain evidence="2 3">F1</strain>
    </source>
</reference>
<name>A0A6C2UDZ1_PONDE</name>
<dbReference type="EMBL" id="CAAHFG010000005">
    <property type="protein sequence ID" value="VGO17757.1"/>
    <property type="molecule type" value="Genomic_DNA"/>
</dbReference>
<sequence length="523" mass="58394">MSILHVNQIATRIRESFEEHIPKDDFNPNDPELDVKIQTRCLAAYAVKSIAGCPEIDAGASVTDGGNDNGIDAVFYSSTYNRLVLVQSKWIKDGNSEPDSGEVVKFCNGVRDLVNSDFDRFNDRVRRRQSSIENALSSFECQVVLVLAHTGRSSLAVHATRQIDDLLSELNDASEIAIFENLPQDKIYTMLAEGAAGGANELEFGLSQWGKVETPHTAFYGMVTGTEIAAWWKQYGERLFANNLRSVLGNTDVNKQIASTVDIRPEDFWYFNNGITVTAKDVIKSPAGGGTRDLGTFKASGAFVVNGAQTVSSLGRYDGSAENLENVRVPLRVISLEAAKEDYGTLITRTNNTQNRIEARDFASQDPEQHRIRIELQIEGIDYNIARSDGFKRSDTAFDLEESTIALACAEGDPNLAVQVKKEIGKFWVDLEKSPYKRLFNPTTTSFYVYHAVLLLRLVERRIDEILKLLTRKSGKRYGVLVHGNRLIASVVFRRHQLPKRLGSAELQVEEHYDSISLSSHRY</sequence>
<proteinExistence type="predicted"/>
<evidence type="ECO:0000313" key="2">
    <source>
        <dbReference type="EMBL" id="VGO17757.1"/>
    </source>
</evidence>
<accession>A0A6C2UDZ1</accession>
<organism evidence="2 3">
    <name type="scientific">Pontiella desulfatans</name>
    <dbReference type="NCBI Taxonomy" id="2750659"/>
    <lineage>
        <taxon>Bacteria</taxon>
        <taxon>Pseudomonadati</taxon>
        <taxon>Kiritimatiellota</taxon>
        <taxon>Kiritimatiellia</taxon>
        <taxon>Kiritimatiellales</taxon>
        <taxon>Pontiellaceae</taxon>
        <taxon>Pontiella</taxon>
    </lineage>
</organism>
<dbReference type="Proteomes" id="UP000366872">
    <property type="component" value="Unassembled WGS sequence"/>
</dbReference>
<feature type="domain" description="Abortive phage infection protein C-terminal" evidence="1">
    <location>
        <begin position="240"/>
        <end position="416"/>
    </location>
</feature>
<dbReference type="InterPro" id="IPR018891">
    <property type="entry name" value="AIPR_C"/>
</dbReference>
<evidence type="ECO:0000259" key="1">
    <source>
        <dbReference type="Pfam" id="PF10592"/>
    </source>
</evidence>
<dbReference type="AlphaFoldDB" id="A0A6C2UDZ1"/>